<keyword evidence="4" id="KW-0812">Transmembrane</keyword>
<dbReference type="Proteomes" id="UP000194699">
    <property type="component" value="Unassembled WGS sequence"/>
</dbReference>
<sequence>MSNSNPTSHAEHNEKPQELQKSLENRHLQLIAIGGSIGSGLFMGSGRIINLSGTSIIITYTMVGVLLFFVMRAMGELLLSNRNYRSFADFTRDYLGPWTAFFIGWTYWLGWIVVCILDVVVVGGYMQYWFPDLPLWIPAFGFLGLLFLINTASVKVFGEVEFWFSLIKVIAILSLIGTGLWMCLTHFVSPNGVVASYGHIFEKDAFIPHGWVGFLAGFQIVFFAFNGIELVGIAAAETKNPETTLPKAINSIPVRVLLFYVLSIITILAISSYHYISPDKSPFVELFSLAGLPIAAAIINFVVMTSTLSSANSGVFSTSRMLFGLSMDKFAPTFFKKLSKTYVPLRGLFVSSFCMFIGLSLLLIKPSVMELFIFLSTIAAIMMIFIWSLVLLSYLIYRKQRPDLHHKSVFKMPAGVIISYICLLFFFTELIVMFIQPDTRTAMCITPIWFIWLGIIYIKFKKHTPLLEIKKLTNS</sequence>
<dbReference type="GO" id="GO:0055085">
    <property type="term" value="P:transmembrane transport"/>
    <property type="evidence" value="ECO:0007669"/>
    <property type="project" value="InterPro"/>
</dbReference>
<dbReference type="Pfam" id="PF00324">
    <property type="entry name" value="AA_permease"/>
    <property type="match status" value="1"/>
</dbReference>
<protein>
    <submittedName>
        <fullName evidence="8">Amino acid transporter</fullName>
    </submittedName>
</protein>
<gene>
    <name evidence="8" type="ORF">B9X95_05010</name>
</gene>
<organism evidence="8 9">
    <name type="scientific">Acinetobacter baumannii</name>
    <dbReference type="NCBI Taxonomy" id="470"/>
    <lineage>
        <taxon>Bacteria</taxon>
        <taxon>Pseudomonadati</taxon>
        <taxon>Pseudomonadota</taxon>
        <taxon>Gammaproteobacteria</taxon>
        <taxon>Moraxellales</taxon>
        <taxon>Moraxellaceae</taxon>
        <taxon>Acinetobacter</taxon>
        <taxon>Acinetobacter calcoaceticus/baumannii complex</taxon>
    </lineage>
</organism>
<evidence type="ECO:0000313" key="8">
    <source>
        <dbReference type="EMBL" id="OTM91389.1"/>
    </source>
</evidence>
<keyword evidence="5" id="KW-0029">Amino-acid transport</keyword>
<evidence type="ECO:0000256" key="1">
    <source>
        <dbReference type="ARBA" id="ARBA00004651"/>
    </source>
</evidence>
<dbReference type="GO" id="GO:0006865">
    <property type="term" value="P:amino acid transport"/>
    <property type="evidence" value="ECO:0007669"/>
    <property type="project" value="UniProtKB-KW"/>
</dbReference>
<evidence type="ECO:0000313" key="9">
    <source>
        <dbReference type="Proteomes" id="UP000194699"/>
    </source>
</evidence>
<keyword evidence="7" id="KW-0472">Membrane</keyword>
<keyword evidence="2" id="KW-0813">Transport</keyword>
<comment type="caution">
    <text evidence="8">The sequence shown here is derived from an EMBL/GenBank/DDBJ whole genome shotgun (WGS) entry which is preliminary data.</text>
</comment>
<evidence type="ECO:0000256" key="2">
    <source>
        <dbReference type="ARBA" id="ARBA00022448"/>
    </source>
</evidence>
<dbReference type="PIRSF" id="PIRSF006060">
    <property type="entry name" value="AA_transporter"/>
    <property type="match status" value="1"/>
</dbReference>
<evidence type="ECO:0000256" key="7">
    <source>
        <dbReference type="ARBA" id="ARBA00023136"/>
    </source>
</evidence>
<dbReference type="RefSeq" id="WP_086249635.1">
    <property type="nucleotide sequence ID" value="NZ_CAYACT010000086.1"/>
</dbReference>
<evidence type="ECO:0000256" key="5">
    <source>
        <dbReference type="ARBA" id="ARBA00022970"/>
    </source>
</evidence>
<comment type="subcellular location">
    <subcellularLocation>
        <location evidence="1">Cell membrane</location>
        <topology evidence="1">Multi-pass membrane protein</topology>
    </subcellularLocation>
</comment>
<dbReference type="InterPro" id="IPR004841">
    <property type="entry name" value="AA-permease/SLC12A_dom"/>
</dbReference>
<dbReference type="FunFam" id="1.20.1740.10:FF:000001">
    <property type="entry name" value="Amino acid permease"/>
    <property type="match status" value="1"/>
</dbReference>
<dbReference type="GO" id="GO:0005886">
    <property type="term" value="C:plasma membrane"/>
    <property type="evidence" value="ECO:0007669"/>
    <property type="project" value="UniProtKB-SubCell"/>
</dbReference>
<dbReference type="PANTHER" id="PTHR43495">
    <property type="entry name" value="GABA PERMEASE"/>
    <property type="match status" value="1"/>
</dbReference>
<evidence type="ECO:0000256" key="4">
    <source>
        <dbReference type="ARBA" id="ARBA00022692"/>
    </source>
</evidence>
<evidence type="ECO:0000256" key="6">
    <source>
        <dbReference type="ARBA" id="ARBA00022989"/>
    </source>
</evidence>
<keyword evidence="3" id="KW-1003">Cell membrane</keyword>
<name>A0A241ZGQ9_ACIBA</name>
<reference evidence="8 9" key="1">
    <citation type="submission" date="2017-05" db="EMBL/GenBank/DDBJ databases">
        <authorList>
            <person name="Song R."/>
            <person name="Chenine A.L."/>
            <person name="Ruprecht R.M."/>
        </authorList>
    </citation>
    <scope>NUCLEOTIDE SEQUENCE [LARGE SCALE GENOMIC DNA]</scope>
    <source>
        <strain evidence="8 9">PR350</strain>
    </source>
</reference>
<dbReference type="PANTHER" id="PTHR43495:SF2">
    <property type="entry name" value="D-SERINE_D-ALANINE_GLYCINE TRANSPORTER"/>
    <property type="match status" value="1"/>
</dbReference>
<dbReference type="AlphaFoldDB" id="A0A241ZGQ9"/>
<accession>A0A241ZGQ9</accession>
<evidence type="ECO:0000256" key="3">
    <source>
        <dbReference type="ARBA" id="ARBA00022475"/>
    </source>
</evidence>
<dbReference type="EMBL" id="NGEL01000047">
    <property type="protein sequence ID" value="OTM91389.1"/>
    <property type="molecule type" value="Genomic_DNA"/>
</dbReference>
<proteinExistence type="predicted"/>
<keyword evidence="6" id="KW-1133">Transmembrane helix</keyword>
<dbReference type="Gene3D" id="1.20.1740.10">
    <property type="entry name" value="Amino acid/polyamine transporter I"/>
    <property type="match status" value="1"/>
</dbReference>